<evidence type="ECO:0000313" key="2">
    <source>
        <dbReference type="EMBL" id="CAB4626465.1"/>
    </source>
</evidence>
<dbReference type="EMBL" id="CAEZUP010000157">
    <property type="protein sequence ID" value="CAB4626465.1"/>
    <property type="molecule type" value="Genomic_DNA"/>
</dbReference>
<dbReference type="AlphaFoldDB" id="A0A6J6IPR4"/>
<dbReference type="GO" id="GO:0005524">
    <property type="term" value="F:ATP binding"/>
    <property type="evidence" value="ECO:0007669"/>
    <property type="project" value="InterPro"/>
</dbReference>
<dbReference type="UniPathway" id="UPA00241">
    <property type="reaction ID" value="UER00352"/>
</dbReference>
<accession>A0A6J6IPR4</accession>
<evidence type="ECO:0000259" key="1">
    <source>
        <dbReference type="Pfam" id="PF00485"/>
    </source>
</evidence>
<organism evidence="2">
    <name type="scientific">freshwater metagenome</name>
    <dbReference type="NCBI Taxonomy" id="449393"/>
    <lineage>
        <taxon>unclassified sequences</taxon>
        <taxon>metagenomes</taxon>
        <taxon>ecological metagenomes</taxon>
    </lineage>
</organism>
<dbReference type="Gene3D" id="3.40.50.300">
    <property type="entry name" value="P-loop containing nucleotide triphosphate hydrolases"/>
    <property type="match status" value="1"/>
</dbReference>
<reference evidence="2" key="1">
    <citation type="submission" date="2020-05" db="EMBL/GenBank/DDBJ databases">
        <authorList>
            <person name="Chiriac C."/>
            <person name="Salcher M."/>
            <person name="Ghai R."/>
            <person name="Kavagutti S V."/>
        </authorList>
    </citation>
    <scope>NUCLEOTIDE SEQUENCE</scope>
</reference>
<sequence>MVVGDLASTGTRVADLLQTNGRRVIVGLGGGVAVGKSTAARTLADGLLENHGLETAIVSSDGFLLPNRDLLERGLLTRKGFPESYDEDAIRTFLVEARVESSVSVPVYDHLVYDIMFDRDIVTLADVVIFEGVNALRYRDLLDFGVYLDAAESDMRSWYLDRARTLRDRSRTEESSFFDGFADLDGPGFDAMAINVWESVNLLNLNECILPTRDHADVVIVKHSDHSISRVETAS</sequence>
<dbReference type="InterPro" id="IPR006083">
    <property type="entry name" value="PRK/URK"/>
</dbReference>
<protein>
    <submittedName>
        <fullName evidence="2">Unannotated protein</fullName>
    </submittedName>
</protein>
<dbReference type="Pfam" id="PF00485">
    <property type="entry name" value="PRK"/>
    <property type="match status" value="1"/>
</dbReference>
<dbReference type="PANTHER" id="PTHR10285">
    <property type="entry name" value="URIDINE KINASE"/>
    <property type="match status" value="1"/>
</dbReference>
<dbReference type="GO" id="GO:0016301">
    <property type="term" value="F:kinase activity"/>
    <property type="evidence" value="ECO:0007669"/>
    <property type="project" value="InterPro"/>
</dbReference>
<proteinExistence type="predicted"/>
<name>A0A6J6IPR4_9ZZZZ</name>
<feature type="domain" description="Phosphoribulokinase/uridine kinase" evidence="1">
    <location>
        <begin position="25"/>
        <end position="170"/>
    </location>
</feature>
<dbReference type="InterPro" id="IPR027417">
    <property type="entry name" value="P-loop_NTPase"/>
</dbReference>
<dbReference type="GO" id="GO:0015937">
    <property type="term" value="P:coenzyme A biosynthetic process"/>
    <property type="evidence" value="ECO:0007669"/>
    <property type="project" value="UniProtKB-UniPathway"/>
</dbReference>
<gene>
    <name evidence="2" type="ORF">UFOPK1835_02170</name>
</gene>
<dbReference type="SUPFAM" id="SSF52540">
    <property type="entry name" value="P-loop containing nucleoside triphosphate hydrolases"/>
    <property type="match status" value="1"/>
</dbReference>